<dbReference type="GO" id="GO:0015666">
    <property type="term" value="F:restriction endodeoxyribonuclease activity"/>
    <property type="evidence" value="ECO:0007669"/>
    <property type="project" value="TreeGrafter"/>
</dbReference>
<dbReference type="PANTHER" id="PTHR30015">
    <property type="entry name" value="MRR RESTRICTION SYSTEM PROTEIN"/>
    <property type="match status" value="1"/>
</dbReference>
<feature type="domain" description="Restriction endonuclease type IV Mrr" evidence="1">
    <location>
        <begin position="242"/>
        <end position="361"/>
    </location>
</feature>
<dbReference type="InterPro" id="IPR011335">
    <property type="entry name" value="Restrct_endonuc-II-like"/>
</dbReference>
<dbReference type="Proteomes" id="UP000030147">
    <property type="component" value="Unassembled WGS sequence"/>
</dbReference>
<dbReference type="Gene3D" id="2.30.280.20">
    <property type="match status" value="1"/>
</dbReference>
<protein>
    <recommendedName>
        <fullName evidence="5">Restriction endonuclease</fullName>
    </recommendedName>
</protein>
<dbReference type="InterPro" id="IPR052906">
    <property type="entry name" value="Type_IV_Methyl-Rstrct_Enzyme"/>
</dbReference>
<accession>A0A0A2TWT6</accession>
<sequence>MTRNYRLGIEYVDKGSTNNISDQFLRWININGSGMRNTPGIRPLKYVNKLLDDVPAYIILVTNDKSSGEKNPWDDIVDFSSGEILYWGDAKCHIEKRYNEFEGNKKLEIIYDKILENKSEHVPPILHFSKPRKGIVRFNGLCILDKLELTWYIDGTTSLPIKNYRCHLKILDVEEVDINWLHDRAKGHDISQIDNNAPKVWKDYKRGRIKSLQVWKNKIRKMEEQLPKLDSLEDKVLNQLVSLSPNEFETVIVSLFKQLKEVTHSITKTRPSRDGGFDFYGHFTLPYPLSYEISFLGEVKRFGRNTAVQPKHVSRLVARLSRGQYGIFVTTSFYTKQAQQEVLEDGYPVKLISGVDLIYLLRELRLVQNDKLSEAWLNSVIEDVKE</sequence>
<reference evidence="3 4" key="1">
    <citation type="journal article" date="2015" name="Stand. Genomic Sci.">
        <title>High quality draft genome sequence of the moderately halophilic bacterium Pontibacillus yanchengensis Y32(T) and comparison among Pontibacillus genomes.</title>
        <authorList>
            <person name="Huang J."/>
            <person name="Qiao Z.X."/>
            <person name="Tang J.W."/>
            <person name="Wang G."/>
        </authorList>
    </citation>
    <scope>NUCLEOTIDE SEQUENCE [LARGE SCALE GENOMIC DNA]</scope>
    <source>
        <strain evidence="3 4">Y32</strain>
    </source>
</reference>
<feature type="domain" description="Restriction endonuclease AspBHI N-terminal" evidence="2">
    <location>
        <begin position="19"/>
        <end position="206"/>
    </location>
</feature>
<evidence type="ECO:0000259" key="1">
    <source>
        <dbReference type="Pfam" id="PF04471"/>
    </source>
</evidence>
<dbReference type="REBASE" id="132345">
    <property type="entry name" value="PyaY32ORF2410P"/>
</dbReference>
<dbReference type="PANTHER" id="PTHR30015:SF7">
    <property type="entry name" value="TYPE IV METHYL-DIRECTED RESTRICTION ENZYME ECOKMRR"/>
    <property type="match status" value="1"/>
</dbReference>
<evidence type="ECO:0000313" key="4">
    <source>
        <dbReference type="Proteomes" id="UP000030147"/>
    </source>
</evidence>
<comment type="caution">
    <text evidence="3">The sequence shown here is derived from an EMBL/GenBank/DDBJ whole genome shotgun (WGS) entry which is preliminary data.</text>
</comment>
<gene>
    <name evidence="3" type="ORF">N782_02410</name>
</gene>
<evidence type="ECO:0000259" key="2">
    <source>
        <dbReference type="Pfam" id="PF18062"/>
    </source>
</evidence>
<proteinExistence type="predicted"/>
<keyword evidence="4" id="KW-1185">Reference proteome</keyword>
<dbReference type="RefSeq" id="WP_052111187.1">
    <property type="nucleotide sequence ID" value="NZ_AVBF01000009.1"/>
</dbReference>
<dbReference type="Gene3D" id="3.40.1350.10">
    <property type="match status" value="1"/>
</dbReference>
<dbReference type="InterPro" id="IPR041409">
    <property type="entry name" value="RE_AspBHI_N"/>
</dbReference>
<dbReference type="eggNOG" id="COG1715">
    <property type="taxonomic scope" value="Bacteria"/>
</dbReference>
<dbReference type="OrthoDB" id="9803736at2"/>
<dbReference type="Pfam" id="PF18062">
    <property type="entry name" value="RE_AspBHI_N"/>
    <property type="match status" value="1"/>
</dbReference>
<organism evidence="3 4">
    <name type="scientific">Pontibacillus yanchengensis Y32</name>
    <dbReference type="NCBI Taxonomy" id="1385514"/>
    <lineage>
        <taxon>Bacteria</taxon>
        <taxon>Bacillati</taxon>
        <taxon>Bacillota</taxon>
        <taxon>Bacilli</taxon>
        <taxon>Bacillales</taxon>
        <taxon>Bacillaceae</taxon>
        <taxon>Pontibacillus</taxon>
    </lineage>
</organism>
<dbReference type="GO" id="GO:0003677">
    <property type="term" value="F:DNA binding"/>
    <property type="evidence" value="ECO:0007669"/>
    <property type="project" value="InterPro"/>
</dbReference>
<dbReference type="EMBL" id="AVBF01000009">
    <property type="protein sequence ID" value="KGP73725.1"/>
    <property type="molecule type" value="Genomic_DNA"/>
</dbReference>
<dbReference type="Pfam" id="PF04471">
    <property type="entry name" value="Mrr_cat"/>
    <property type="match status" value="1"/>
</dbReference>
<dbReference type="InterPro" id="IPR007560">
    <property type="entry name" value="Restrct_endonuc_IV_Mrr"/>
</dbReference>
<dbReference type="AlphaFoldDB" id="A0A0A2TWT6"/>
<dbReference type="GO" id="GO:0009307">
    <property type="term" value="P:DNA restriction-modification system"/>
    <property type="evidence" value="ECO:0007669"/>
    <property type="project" value="InterPro"/>
</dbReference>
<name>A0A0A2TWT6_9BACI</name>
<evidence type="ECO:0008006" key="5">
    <source>
        <dbReference type="Google" id="ProtNLM"/>
    </source>
</evidence>
<evidence type="ECO:0000313" key="3">
    <source>
        <dbReference type="EMBL" id="KGP73725.1"/>
    </source>
</evidence>
<dbReference type="InterPro" id="IPR011856">
    <property type="entry name" value="tRNA_endonuc-like_dom_sf"/>
</dbReference>
<dbReference type="STRING" id="1385514.N782_02410"/>
<dbReference type="SUPFAM" id="SSF52980">
    <property type="entry name" value="Restriction endonuclease-like"/>
    <property type="match status" value="1"/>
</dbReference>